<evidence type="ECO:0000256" key="2">
    <source>
        <dbReference type="SAM" id="Phobius"/>
    </source>
</evidence>
<feature type="transmembrane region" description="Helical" evidence="2">
    <location>
        <begin position="215"/>
        <end position="237"/>
    </location>
</feature>
<dbReference type="PANTHER" id="PTHR40278:SF1">
    <property type="entry name" value="DNA UTILIZATION PROTEIN HOFN"/>
    <property type="match status" value="1"/>
</dbReference>
<dbReference type="RefSeq" id="WP_200233600.1">
    <property type="nucleotide sequence ID" value="NZ_NRRV01000003.1"/>
</dbReference>
<evidence type="ECO:0000256" key="1">
    <source>
        <dbReference type="SAM" id="Coils"/>
    </source>
</evidence>
<dbReference type="Pfam" id="PF05137">
    <property type="entry name" value="PilN"/>
    <property type="match status" value="1"/>
</dbReference>
<gene>
    <name evidence="3" type="ORF">CKO31_02055</name>
</gene>
<dbReference type="InterPro" id="IPR007813">
    <property type="entry name" value="PilN"/>
</dbReference>
<dbReference type="Proteomes" id="UP000748752">
    <property type="component" value="Unassembled WGS sequence"/>
</dbReference>
<keyword evidence="1" id="KW-0175">Coiled coil</keyword>
<proteinExistence type="predicted"/>
<accession>A0ABS1CCC5</accession>
<dbReference type="Gene3D" id="3.30.420.380">
    <property type="match status" value="1"/>
</dbReference>
<evidence type="ECO:0000313" key="3">
    <source>
        <dbReference type="EMBL" id="MBK1629540.1"/>
    </source>
</evidence>
<dbReference type="EMBL" id="NRRV01000003">
    <property type="protein sequence ID" value="MBK1629540.1"/>
    <property type="molecule type" value="Genomic_DNA"/>
</dbReference>
<dbReference type="InterPro" id="IPR052534">
    <property type="entry name" value="Extracell_DNA_Util/SecSys_Comp"/>
</dbReference>
<keyword evidence="4" id="KW-1185">Reference proteome</keyword>
<keyword evidence="2" id="KW-0812">Transmembrane</keyword>
<reference evidence="3 4" key="1">
    <citation type="journal article" date="2020" name="Microorganisms">
        <title>Osmotic Adaptation and Compatible Solute Biosynthesis of Phototrophic Bacteria as Revealed from Genome Analyses.</title>
        <authorList>
            <person name="Imhoff J.F."/>
            <person name="Rahn T."/>
            <person name="Kunzel S."/>
            <person name="Keller A."/>
            <person name="Neulinger S.C."/>
        </authorList>
    </citation>
    <scope>NUCLEOTIDE SEQUENCE [LARGE SCALE GENOMIC DNA]</scope>
    <source>
        <strain evidence="3 4">DSM 6210</strain>
    </source>
</reference>
<sequence>MATLTRSGPLAGLRLPAPSALPGADLLGHWRDTLVHCLPRRARRWLALRHPRLVVQPHGDDAQLLLQIGADREPVGGLDLRTGGTVAAALAHPPKQGWRETWLELPADQVLLRRTTLPAQVRDNLSQVVSFELDRLTPFAAKDVYFDARALGPVARGTKLDVEVAVARRDAAADWLERLREAHSPAARLAWVGAWPGANLLPREERPKLKRFGSLLTQLLWLLALALLAGALVTPLWQKQRALEALDAELRDLRSAAIEVEEVREALERARLGSMEVLNRKREQPRMTDLLRELTDLLPDGTWVQTLNFRDGEVDARGESDQATALIGLLEQGPGIDAVRFRSPVMQVASTGQERFHLSFVYTRPEAE</sequence>
<feature type="coiled-coil region" evidence="1">
    <location>
        <begin position="236"/>
        <end position="270"/>
    </location>
</feature>
<dbReference type="PANTHER" id="PTHR40278">
    <property type="entry name" value="DNA UTILIZATION PROTEIN HOFN"/>
    <property type="match status" value="1"/>
</dbReference>
<keyword evidence="2" id="KW-1133">Transmembrane helix</keyword>
<dbReference type="InterPro" id="IPR043129">
    <property type="entry name" value="ATPase_NBD"/>
</dbReference>
<name>A0ABS1CCC5_9GAMM</name>
<keyword evidence="2" id="KW-0472">Membrane</keyword>
<protein>
    <recommendedName>
        <fullName evidence="5">PilN domain-containing protein</fullName>
    </recommendedName>
</protein>
<evidence type="ECO:0008006" key="5">
    <source>
        <dbReference type="Google" id="ProtNLM"/>
    </source>
</evidence>
<organism evidence="3 4">
    <name type="scientific">Thiohalocapsa halophila</name>
    <dbReference type="NCBI Taxonomy" id="69359"/>
    <lineage>
        <taxon>Bacteria</taxon>
        <taxon>Pseudomonadati</taxon>
        <taxon>Pseudomonadota</taxon>
        <taxon>Gammaproteobacteria</taxon>
        <taxon>Chromatiales</taxon>
        <taxon>Chromatiaceae</taxon>
        <taxon>Thiohalocapsa</taxon>
    </lineage>
</organism>
<comment type="caution">
    <text evidence="3">The sequence shown here is derived from an EMBL/GenBank/DDBJ whole genome shotgun (WGS) entry which is preliminary data.</text>
</comment>
<dbReference type="SUPFAM" id="SSF53067">
    <property type="entry name" value="Actin-like ATPase domain"/>
    <property type="match status" value="1"/>
</dbReference>
<evidence type="ECO:0000313" key="4">
    <source>
        <dbReference type="Proteomes" id="UP000748752"/>
    </source>
</evidence>